<protein>
    <recommendedName>
        <fullName evidence="3">Protein kinase domain-containing protein</fullName>
    </recommendedName>
</protein>
<dbReference type="Gene3D" id="1.10.510.10">
    <property type="entry name" value="Transferase(Phosphotransferase) domain 1"/>
    <property type="match status" value="1"/>
</dbReference>
<evidence type="ECO:0008006" key="3">
    <source>
        <dbReference type="Google" id="ProtNLM"/>
    </source>
</evidence>
<organism evidence="1 2">
    <name type="scientific">Fragilariopsis cylindrus CCMP1102</name>
    <dbReference type="NCBI Taxonomy" id="635003"/>
    <lineage>
        <taxon>Eukaryota</taxon>
        <taxon>Sar</taxon>
        <taxon>Stramenopiles</taxon>
        <taxon>Ochrophyta</taxon>
        <taxon>Bacillariophyta</taxon>
        <taxon>Bacillariophyceae</taxon>
        <taxon>Bacillariophycidae</taxon>
        <taxon>Bacillariales</taxon>
        <taxon>Bacillariaceae</taxon>
        <taxon>Fragilariopsis</taxon>
    </lineage>
</organism>
<dbReference type="AlphaFoldDB" id="A0A1E7F2Z2"/>
<name>A0A1E7F2Z2_9STRA</name>
<reference evidence="1 2" key="1">
    <citation type="submission" date="2016-09" db="EMBL/GenBank/DDBJ databases">
        <title>Extensive genetic diversity and differential bi-allelic expression allows diatom success in the polar Southern Ocean.</title>
        <authorList>
            <consortium name="DOE Joint Genome Institute"/>
            <person name="Mock T."/>
            <person name="Otillar R.P."/>
            <person name="Strauss J."/>
            <person name="Dupont C."/>
            <person name="Frickenhaus S."/>
            <person name="Maumus F."/>
            <person name="Mcmullan M."/>
            <person name="Sanges R."/>
            <person name="Schmutz J."/>
            <person name="Toseland A."/>
            <person name="Valas R."/>
            <person name="Veluchamy A."/>
            <person name="Ward B.J."/>
            <person name="Allen A."/>
            <person name="Barry K."/>
            <person name="Falciatore A."/>
            <person name="Ferrante M."/>
            <person name="Fortunato A.E."/>
            <person name="Gloeckner G."/>
            <person name="Gruber A."/>
            <person name="Hipkin R."/>
            <person name="Janech M."/>
            <person name="Kroth P."/>
            <person name="Leese F."/>
            <person name="Lindquist E."/>
            <person name="Lyon B.R."/>
            <person name="Martin J."/>
            <person name="Mayer C."/>
            <person name="Parker M."/>
            <person name="Quesneville H."/>
            <person name="Raymond J."/>
            <person name="Uhlig C."/>
            <person name="Valentin K.U."/>
            <person name="Worden A.Z."/>
            <person name="Armbrust E.V."/>
            <person name="Bowler C."/>
            <person name="Green B."/>
            <person name="Moulton V."/>
            <person name="Van Oosterhout C."/>
            <person name="Grigoriev I."/>
        </authorList>
    </citation>
    <scope>NUCLEOTIDE SEQUENCE [LARGE SCALE GENOMIC DNA]</scope>
    <source>
        <strain evidence="1 2">CCMP1102</strain>
    </source>
</reference>
<dbReference type="KEGG" id="fcy:FRACYDRAFT_270391"/>
<dbReference type="InParanoid" id="A0A1E7F2Z2"/>
<evidence type="ECO:0000313" key="2">
    <source>
        <dbReference type="Proteomes" id="UP000095751"/>
    </source>
</evidence>
<evidence type="ECO:0000313" key="1">
    <source>
        <dbReference type="EMBL" id="OEU12541.1"/>
    </source>
</evidence>
<accession>A0A1E7F2Z2</accession>
<feature type="non-terminal residue" evidence="1">
    <location>
        <position position="138"/>
    </location>
</feature>
<keyword evidence="2" id="KW-1185">Reference proteome</keyword>
<dbReference type="Proteomes" id="UP000095751">
    <property type="component" value="Unassembled WGS sequence"/>
</dbReference>
<dbReference type="EMBL" id="KV784364">
    <property type="protein sequence ID" value="OEU12541.1"/>
    <property type="molecule type" value="Genomic_DNA"/>
</dbReference>
<proteinExistence type="predicted"/>
<sequence length="138" mass="15515">MAKEVGMKQQQHRGYNQKVDIYSFGLLAYQILVLPQSDKVFPDIYTVAQHERRVFVEGERPIIPTHHDYIVLKEFFTTEIDCKKQCIISKQRAAIAASSSAKKVRPINKMISSSITSTSTSPRLLRVSGGGGTLRFVS</sequence>
<gene>
    <name evidence="1" type="ORF">FRACYDRAFT_270391</name>
</gene>